<dbReference type="EMBL" id="GBXM01038211">
    <property type="protein sequence ID" value="JAH70366.1"/>
    <property type="molecule type" value="Transcribed_RNA"/>
</dbReference>
<name>A0A0E9UX97_ANGAN</name>
<accession>A0A0E9UX97</accession>
<reference evidence="1" key="1">
    <citation type="submission" date="2014-11" db="EMBL/GenBank/DDBJ databases">
        <authorList>
            <person name="Amaro Gonzalez C."/>
        </authorList>
    </citation>
    <scope>NUCLEOTIDE SEQUENCE</scope>
</reference>
<protein>
    <submittedName>
        <fullName evidence="1">Uncharacterized protein</fullName>
    </submittedName>
</protein>
<organism evidence="1">
    <name type="scientific">Anguilla anguilla</name>
    <name type="common">European freshwater eel</name>
    <name type="synonym">Muraena anguilla</name>
    <dbReference type="NCBI Taxonomy" id="7936"/>
    <lineage>
        <taxon>Eukaryota</taxon>
        <taxon>Metazoa</taxon>
        <taxon>Chordata</taxon>
        <taxon>Craniata</taxon>
        <taxon>Vertebrata</taxon>
        <taxon>Euteleostomi</taxon>
        <taxon>Actinopterygii</taxon>
        <taxon>Neopterygii</taxon>
        <taxon>Teleostei</taxon>
        <taxon>Anguilliformes</taxon>
        <taxon>Anguillidae</taxon>
        <taxon>Anguilla</taxon>
    </lineage>
</organism>
<evidence type="ECO:0000313" key="1">
    <source>
        <dbReference type="EMBL" id="JAH70366.1"/>
    </source>
</evidence>
<sequence>MHSEIRLYSNPEKDAQKLKTLSPFESNQTHHLILKMTP</sequence>
<dbReference type="AlphaFoldDB" id="A0A0E9UX97"/>
<proteinExistence type="predicted"/>
<reference evidence="1" key="2">
    <citation type="journal article" date="2015" name="Fish Shellfish Immunol.">
        <title>Early steps in the European eel (Anguilla anguilla)-Vibrio vulnificus interaction in the gills: Role of the RtxA13 toxin.</title>
        <authorList>
            <person name="Callol A."/>
            <person name="Pajuelo D."/>
            <person name="Ebbesson L."/>
            <person name="Teles M."/>
            <person name="MacKenzie S."/>
            <person name="Amaro C."/>
        </authorList>
    </citation>
    <scope>NUCLEOTIDE SEQUENCE</scope>
</reference>